<reference evidence="4" key="2">
    <citation type="submission" date="2021-04" db="EMBL/GenBank/DDBJ databases">
        <authorList>
            <person name="Gilroy R."/>
        </authorList>
    </citation>
    <scope>NUCLEOTIDE SEQUENCE</scope>
    <source>
        <strain evidence="4">CHK188-16595</strain>
    </source>
</reference>
<dbReference type="InterPro" id="IPR003760">
    <property type="entry name" value="PnrA-like"/>
</dbReference>
<dbReference type="PROSITE" id="PS51257">
    <property type="entry name" value="PROKAR_LIPOPROTEIN"/>
    <property type="match status" value="1"/>
</dbReference>
<evidence type="ECO:0000259" key="3">
    <source>
        <dbReference type="Pfam" id="PF02608"/>
    </source>
</evidence>
<evidence type="ECO:0000256" key="2">
    <source>
        <dbReference type="SAM" id="SignalP"/>
    </source>
</evidence>
<evidence type="ECO:0000313" key="5">
    <source>
        <dbReference type="Proteomes" id="UP000823877"/>
    </source>
</evidence>
<gene>
    <name evidence="4" type="ORF">IAA37_01480</name>
</gene>
<dbReference type="EMBL" id="DWXN01000002">
    <property type="protein sequence ID" value="HJB74328.1"/>
    <property type="molecule type" value="Genomic_DNA"/>
</dbReference>
<evidence type="ECO:0000256" key="1">
    <source>
        <dbReference type="ARBA" id="ARBA00022729"/>
    </source>
</evidence>
<protein>
    <submittedName>
        <fullName evidence="4">BMP family ABC transporter substrate-binding protein</fullName>
    </submittedName>
</protein>
<dbReference type="CDD" id="cd19963">
    <property type="entry name" value="PBP1_BMP-like"/>
    <property type="match status" value="1"/>
</dbReference>
<reference evidence="4" key="1">
    <citation type="journal article" date="2021" name="PeerJ">
        <title>Extensive microbial diversity within the chicken gut microbiome revealed by metagenomics and culture.</title>
        <authorList>
            <person name="Gilroy R."/>
            <person name="Ravi A."/>
            <person name="Getino M."/>
            <person name="Pursley I."/>
            <person name="Horton D.L."/>
            <person name="Alikhan N.F."/>
            <person name="Baker D."/>
            <person name="Gharbi K."/>
            <person name="Hall N."/>
            <person name="Watson M."/>
            <person name="Adriaenssens E.M."/>
            <person name="Foster-Nyarko E."/>
            <person name="Jarju S."/>
            <person name="Secka A."/>
            <person name="Antonio M."/>
            <person name="Oren A."/>
            <person name="Chaudhuri R.R."/>
            <person name="La Ragione R."/>
            <person name="Hildebrand F."/>
            <person name="Pallen M.J."/>
        </authorList>
    </citation>
    <scope>NUCLEOTIDE SEQUENCE</scope>
    <source>
        <strain evidence="4">CHK188-16595</strain>
    </source>
</reference>
<dbReference type="Gene3D" id="3.40.50.2300">
    <property type="match status" value="2"/>
</dbReference>
<dbReference type="PANTHER" id="PTHR43208:SF1">
    <property type="entry name" value="ABC TRANSPORTER SUBSTRATE-BINDING PROTEIN"/>
    <property type="match status" value="1"/>
</dbReference>
<proteinExistence type="predicted"/>
<accession>A0A9D2MIV9</accession>
<dbReference type="PANTHER" id="PTHR43208">
    <property type="entry name" value="ABC TRANSPORTER SUBSTRATE-BINDING PROTEIN"/>
    <property type="match status" value="1"/>
</dbReference>
<feature type="domain" description="ABC transporter substrate-binding protein PnrA-like" evidence="3">
    <location>
        <begin position="54"/>
        <end position="343"/>
    </location>
</feature>
<organism evidence="4 5">
    <name type="scientific">Candidatus Eubacterium faecale</name>
    <dbReference type="NCBI Taxonomy" id="2838568"/>
    <lineage>
        <taxon>Bacteria</taxon>
        <taxon>Bacillati</taxon>
        <taxon>Bacillota</taxon>
        <taxon>Clostridia</taxon>
        <taxon>Eubacteriales</taxon>
        <taxon>Eubacteriaceae</taxon>
        <taxon>Eubacterium</taxon>
    </lineage>
</organism>
<feature type="chain" id="PRO_5039301808" evidence="2">
    <location>
        <begin position="25"/>
        <end position="432"/>
    </location>
</feature>
<name>A0A9D2MIV9_9FIRM</name>
<dbReference type="AlphaFoldDB" id="A0A9D2MIV9"/>
<comment type="caution">
    <text evidence="4">The sequence shown here is derived from an EMBL/GenBank/DDBJ whole genome shotgun (WGS) entry which is preliminary data.</text>
</comment>
<sequence length="432" mass="45944">MKLSKKIMALLLAVVLVFSFAACSAGTDGGEDASAGVGTDLKIGVIEIGDDTETYTKAHADGIRAAAEKLGIPAENISWKEKIPESEECYTAAQELVASGCQLVISNSYGHQDFIAEAAEDFPDVTFVAMTGDYAAISGLPNLYNAFTKIYQARYVSGIVAGMKIQELIDTDQLGDNNYDANGNVKVGYVGAYPYAEVVSGYTAFYLGIKSVVSNVVMDVQYTNSWFDLEGEAAAAETLMARGCVIIGQHADSTGAPTAVQDAHNEGTVAYSVGYNVDMTDVAPDVALTSSTNNWEVYYEELFTAVMNGTEVPQNWAKGYEADAVGITPLGSSCAEGTQEAVDAAIEGIKNGTLQVFDTSKFTVEGAQVTTAPIDLTYYDYSTGTATAVYQGETKEAIVSANNITYFEESVLRSAPYFQLRIDGITELNANA</sequence>
<keyword evidence="1 2" id="KW-0732">Signal</keyword>
<feature type="signal peptide" evidence="2">
    <location>
        <begin position="1"/>
        <end position="24"/>
    </location>
</feature>
<dbReference type="InterPro" id="IPR052910">
    <property type="entry name" value="ABC-Purine-Binding"/>
</dbReference>
<dbReference type="Pfam" id="PF02608">
    <property type="entry name" value="Bmp"/>
    <property type="match status" value="1"/>
</dbReference>
<dbReference type="Proteomes" id="UP000823877">
    <property type="component" value="Unassembled WGS sequence"/>
</dbReference>
<dbReference type="GO" id="GO:0005886">
    <property type="term" value="C:plasma membrane"/>
    <property type="evidence" value="ECO:0007669"/>
    <property type="project" value="InterPro"/>
</dbReference>
<evidence type="ECO:0000313" key="4">
    <source>
        <dbReference type="EMBL" id="HJB74328.1"/>
    </source>
</evidence>